<dbReference type="SUPFAM" id="SSF51322">
    <property type="entry name" value="Cyanovirin-N"/>
    <property type="match status" value="1"/>
</dbReference>
<sequence length="127" mass="13570">MNNKTLSILCFVSMTVACLNPLGKEALAGNFSRSCGDTALNGTILSATCKDRSANPRRTSLDLNRRIGNRDGRLTISGGYASTCKNVGLSGVSLQGDCKTFNGDFRSTSLNLNRVISNNDGNLTFDR</sequence>
<feature type="domain" description="Cyanovirin-N" evidence="1">
    <location>
        <begin position="30"/>
        <end position="125"/>
    </location>
</feature>
<dbReference type="SMART" id="SM01111">
    <property type="entry name" value="CVNH"/>
    <property type="match status" value="1"/>
</dbReference>
<dbReference type="PROSITE" id="PS51257">
    <property type="entry name" value="PROKAR_LIPOPROTEIN"/>
    <property type="match status" value="1"/>
</dbReference>
<dbReference type="Gene3D" id="2.30.60.10">
    <property type="entry name" value="Cyanovirin-N"/>
    <property type="match status" value="1"/>
</dbReference>
<dbReference type="InterPro" id="IPR036673">
    <property type="entry name" value="Cyanovirin-N_sf"/>
</dbReference>
<dbReference type="RefSeq" id="WP_263743698.1">
    <property type="nucleotide sequence ID" value="NZ_JAOWRF010000013.1"/>
</dbReference>
<protein>
    <submittedName>
        <fullName evidence="2">CVNH domain-containing protein</fullName>
    </submittedName>
</protein>
<keyword evidence="3" id="KW-1185">Reference proteome</keyword>
<evidence type="ECO:0000313" key="2">
    <source>
        <dbReference type="EMBL" id="MCV3212181.1"/>
    </source>
</evidence>
<dbReference type="Proteomes" id="UP001526143">
    <property type="component" value="Unassembled WGS sequence"/>
</dbReference>
<proteinExistence type="predicted"/>
<accession>A0ABT3AST3</accession>
<name>A0ABT3AST3_9CYAN</name>
<gene>
    <name evidence="2" type="ORF">OGM63_01335</name>
</gene>
<dbReference type="EMBL" id="JAOWRF010000013">
    <property type="protein sequence ID" value="MCV3212181.1"/>
    <property type="molecule type" value="Genomic_DNA"/>
</dbReference>
<reference evidence="2 3" key="1">
    <citation type="submission" date="2022-10" db="EMBL/GenBank/DDBJ databases">
        <title>Identification of biosynthetic pathway for the production of the potent trypsin inhibitor radiosumin.</title>
        <authorList>
            <person name="Fewer D.P."/>
            <person name="Delbaje E."/>
            <person name="Ouyang X."/>
            <person name="Agostino P.D."/>
            <person name="Wahlsten M."/>
            <person name="Jokela J."/>
            <person name="Permi P."/>
            <person name="Haapaniemi E."/>
            <person name="Koistinen H."/>
        </authorList>
    </citation>
    <scope>NUCLEOTIDE SEQUENCE [LARGE SCALE GENOMIC DNA]</scope>
    <source>
        <strain evidence="2 3">NIES-515</strain>
    </source>
</reference>
<comment type="caution">
    <text evidence="2">The sequence shown here is derived from an EMBL/GenBank/DDBJ whole genome shotgun (WGS) entry which is preliminary data.</text>
</comment>
<dbReference type="Pfam" id="PF08881">
    <property type="entry name" value="CVNH"/>
    <property type="match status" value="1"/>
</dbReference>
<dbReference type="InterPro" id="IPR011058">
    <property type="entry name" value="Cyanovirin-N"/>
</dbReference>
<organism evidence="2 3">
    <name type="scientific">Plectonema radiosum NIES-515</name>
    <dbReference type="NCBI Taxonomy" id="2986073"/>
    <lineage>
        <taxon>Bacteria</taxon>
        <taxon>Bacillati</taxon>
        <taxon>Cyanobacteriota</taxon>
        <taxon>Cyanophyceae</taxon>
        <taxon>Oscillatoriophycideae</taxon>
        <taxon>Oscillatoriales</taxon>
        <taxon>Microcoleaceae</taxon>
        <taxon>Plectonema</taxon>
    </lineage>
</organism>
<evidence type="ECO:0000313" key="3">
    <source>
        <dbReference type="Proteomes" id="UP001526143"/>
    </source>
</evidence>
<evidence type="ECO:0000259" key="1">
    <source>
        <dbReference type="SMART" id="SM01111"/>
    </source>
</evidence>